<protein>
    <submittedName>
        <fullName evidence="1">Uncharacterized protein</fullName>
    </submittedName>
</protein>
<sequence>MRGLRGVAWFLAVLALVPWASAEVYHSDWWDVSHCGYCWNFSTHPGLLESMEWEEYSVSNGLVSILRTDQKHLSALRAALSGLREAEAKAARGEKVETCGMCDAIGLVLLAGAEKEHIPTPDGEITLLTSGDARVVVEIHAILERNEAESRRAAEFAKQ</sequence>
<dbReference type="AlphaFoldDB" id="A0A956SFU2"/>
<reference evidence="1" key="2">
    <citation type="journal article" date="2021" name="Microbiome">
        <title>Successional dynamics and alternative stable states in a saline activated sludge microbial community over 9 years.</title>
        <authorList>
            <person name="Wang Y."/>
            <person name="Ye J."/>
            <person name="Ju F."/>
            <person name="Liu L."/>
            <person name="Boyd J.A."/>
            <person name="Deng Y."/>
            <person name="Parks D.H."/>
            <person name="Jiang X."/>
            <person name="Yin X."/>
            <person name="Woodcroft B.J."/>
            <person name="Tyson G.W."/>
            <person name="Hugenholtz P."/>
            <person name="Polz M.F."/>
            <person name="Zhang T."/>
        </authorList>
    </citation>
    <scope>NUCLEOTIDE SEQUENCE</scope>
    <source>
        <strain evidence="1">HKST-UBA02</strain>
    </source>
</reference>
<dbReference type="Proteomes" id="UP000739538">
    <property type="component" value="Unassembled WGS sequence"/>
</dbReference>
<organism evidence="1 2">
    <name type="scientific">Eiseniibacteriota bacterium</name>
    <dbReference type="NCBI Taxonomy" id="2212470"/>
    <lineage>
        <taxon>Bacteria</taxon>
        <taxon>Candidatus Eiseniibacteriota</taxon>
    </lineage>
</organism>
<dbReference type="EMBL" id="JAGQHS010000124">
    <property type="protein sequence ID" value="MCA9757849.1"/>
    <property type="molecule type" value="Genomic_DNA"/>
</dbReference>
<reference evidence="1" key="1">
    <citation type="submission" date="2020-04" db="EMBL/GenBank/DDBJ databases">
        <authorList>
            <person name="Zhang T."/>
        </authorList>
    </citation>
    <scope>NUCLEOTIDE SEQUENCE</scope>
    <source>
        <strain evidence="1">HKST-UBA02</strain>
    </source>
</reference>
<evidence type="ECO:0000313" key="2">
    <source>
        <dbReference type="Proteomes" id="UP000739538"/>
    </source>
</evidence>
<proteinExistence type="predicted"/>
<name>A0A956SFU2_UNCEI</name>
<gene>
    <name evidence="1" type="ORF">KDA27_18805</name>
</gene>
<accession>A0A956SFU2</accession>
<comment type="caution">
    <text evidence="1">The sequence shown here is derived from an EMBL/GenBank/DDBJ whole genome shotgun (WGS) entry which is preliminary data.</text>
</comment>
<evidence type="ECO:0000313" key="1">
    <source>
        <dbReference type="EMBL" id="MCA9757849.1"/>
    </source>
</evidence>